<proteinExistence type="inferred from homology"/>
<comment type="similarity">
    <text evidence="1">Belongs to the Cu-Zn superoxide dismutase family.</text>
</comment>
<reference evidence="3 4" key="1">
    <citation type="submission" date="2019-08" db="EMBL/GenBank/DDBJ databases">
        <title>Genomes of Antarctic Bizionia species.</title>
        <authorList>
            <person name="Bowman J.P."/>
        </authorList>
    </citation>
    <scope>NUCLEOTIDE SEQUENCE [LARGE SCALE GENOMIC DNA]</scope>
    <source>
        <strain evidence="3 4">APA-1</strain>
    </source>
</reference>
<evidence type="ECO:0000256" key="1">
    <source>
        <dbReference type="ARBA" id="ARBA00010457"/>
    </source>
</evidence>
<keyword evidence="2" id="KW-0732">Signal</keyword>
<dbReference type="GO" id="GO:0046872">
    <property type="term" value="F:metal ion binding"/>
    <property type="evidence" value="ECO:0007669"/>
    <property type="project" value="InterPro"/>
</dbReference>
<name>A0A5D0QNX7_9FLAO</name>
<keyword evidence="4" id="KW-1185">Reference proteome</keyword>
<dbReference type="AlphaFoldDB" id="A0A5D0QNX7"/>
<evidence type="ECO:0000313" key="4">
    <source>
        <dbReference type="Proteomes" id="UP000324358"/>
    </source>
</evidence>
<dbReference type="InterPro" id="IPR036423">
    <property type="entry name" value="SOD-like_Cu/Zn_dom_sf"/>
</dbReference>
<sequence>MKKSFLMVVSICAMLVLTNCASDDNITELESKLISTTYTLNPVSDPAIIGDARMIKNEDASITIEIKLSGTAPGETYPTDLRVNTAAEGGVTAISLEGLNGTTGRSTTTFTTLDDGTDITYEDLLEFDGFIDVRLNNNAPVTVLAQGDIGQNELTGVSKTYTLSTRDIPEINGNAKFSERKNGEALARIELTNAIPGTEHPAHIHLNTALDGGTIAFTFNTIDGDTGLSRTNVSALDDGTSFGYADLIAFDGYVNVHLSPADLTTIIAQGDIGINGLTGESVVYTLNEVDTPGIQGTATFFKRESGDALAVLEIENTIAGDSHPAHIHANDIVTTGGILLTFNPVDGETGMSQTNIIQLNDTTPFGYDDVLQVNGYINVHESAANIETIIAQGNIGVNVDN</sequence>
<dbReference type="Proteomes" id="UP000324358">
    <property type="component" value="Unassembled WGS sequence"/>
</dbReference>
<evidence type="ECO:0000256" key="2">
    <source>
        <dbReference type="SAM" id="SignalP"/>
    </source>
</evidence>
<dbReference type="SUPFAM" id="SSF49329">
    <property type="entry name" value="Cu,Zn superoxide dismutase-like"/>
    <property type="match status" value="3"/>
</dbReference>
<feature type="signal peptide" evidence="2">
    <location>
        <begin position="1"/>
        <end position="21"/>
    </location>
</feature>
<evidence type="ECO:0000313" key="3">
    <source>
        <dbReference type="EMBL" id="TYB70870.1"/>
    </source>
</evidence>
<evidence type="ECO:0008006" key="5">
    <source>
        <dbReference type="Google" id="ProtNLM"/>
    </source>
</evidence>
<organism evidence="3 4">
    <name type="scientific">Bizionia algoritergicola</name>
    <dbReference type="NCBI Taxonomy" id="291187"/>
    <lineage>
        <taxon>Bacteria</taxon>
        <taxon>Pseudomonadati</taxon>
        <taxon>Bacteroidota</taxon>
        <taxon>Flavobacteriia</taxon>
        <taxon>Flavobacteriales</taxon>
        <taxon>Flavobacteriaceae</taxon>
        <taxon>Bizionia</taxon>
    </lineage>
</organism>
<dbReference type="OrthoDB" id="1451403at2"/>
<dbReference type="GO" id="GO:0006801">
    <property type="term" value="P:superoxide metabolic process"/>
    <property type="evidence" value="ECO:0007669"/>
    <property type="project" value="InterPro"/>
</dbReference>
<comment type="caution">
    <text evidence="3">The sequence shown here is derived from an EMBL/GenBank/DDBJ whole genome shotgun (WGS) entry which is preliminary data.</text>
</comment>
<dbReference type="EMBL" id="VSKL01000007">
    <property type="protein sequence ID" value="TYB70870.1"/>
    <property type="molecule type" value="Genomic_DNA"/>
</dbReference>
<protein>
    <recommendedName>
        <fullName evidence="5">CHRD domain-containing protein</fullName>
    </recommendedName>
</protein>
<accession>A0A5D0QNX7</accession>
<feature type="chain" id="PRO_5022735328" description="CHRD domain-containing protein" evidence="2">
    <location>
        <begin position="22"/>
        <end position="401"/>
    </location>
</feature>
<gene>
    <name evidence="3" type="ORF">ES675_15125</name>
</gene>